<feature type="region of interest" description="Disordered" evidence="2">
    <location>
        <begin position="438"/>
        <end position="484"/>
    </location>
</feature>
<evidence type="ECO:0000313" key="4">
    <source>
        <dbReference type="Proteomes" id="UP000041254"/>
    </source>
</evidence>
<dbReference type="EMBL" id="CDMY01000520">
    <property type="protein sequence ID" value="CEM20091.1"/>
    <property type="molecule type" value="Genomic_DNA"/>
</dbReference>
<dbReference type="Proteomes" id="UP000041254">
    <property type="component" value="Unassembled WGS sequence"/>
</dbReference>
<feature type="compositionally biased region" description="Acidic residues" evidence="2">
    <location>
        <begin position="441"/>
        <end position="459"/>
    </location>
</feature>
<sequence>MHNPHEPYVFLRKKKVDRSRDASHSPTARKTPHYRRSTRNRRKDYDSESPDHDTDSSQDSYTSPPRAPEPRARVEEEIVPEPGTTSSVKLPDAPLARGVTVSFRVGERVSPDSRIDKKKRRRASRRATQWHAASAQSQSDVSVSADKKKLLSFHKNLTERESLREQVRVLQQGCRDLEERHQALKREAVEKKAECEGLRRQLADTQAALAEKDHSLEEMKGLLEDTRAQNVALQTHYDDLVLECSQPESDTRADVVTLDSFLDLNSPSGSASNCENRDLQQRIDQLERENQVLRQRNVVMAKAAVDAHDSVSLGTSAEGVPSPLHPSAPPADRLGAALTELQAECSRQQTDLGKVFDIRDRLRAENEDLKTRCAELQDVVDRMRKSIAEPASTRASSRSICWGRPCTGARFDAIKAMCCPTGVVRRRQDSKGNEYYSIYDDYGESESEGEMEGEEEGQELAELNDPSKPPSPAQSATSAAKANV</sequence>
<evidence type="ECO:0000256" key="1">
    <source>
        <dbReference type="SAM" id="Coils"/>
    </source>
</evidence>
<dbReference type="InParanoid" id="A0A0G4FYI8"/>
<feature type="compositionally biased region" description="Low complexity" evidence="2">
    <location>
        <begin position="132"/>
        <end position="141"/>
    </location>
</feature>
<dbReference type="VEuPathDB" id="CryptoDB:Vbra_6066"/>
<feature type="region of interest" description="Disordered" evidence="2">
    <location>
        <begin position="109"/>
        <end position="141"/>
    </location>
</feature>
<keyword evidence="1" id="KW-0175">Coiled coil</keyword>
<dbReference type="AlphaFoldDB" id="A0A0G4FYI8"/>
<organism evidence="3 4">
    <name type="scientific">Vitrella brassicaformis (strain CCMP3155)</name>
    <dbReference type="NCBI Taxonomy" id="1169540"/>
    <lineage>
        <taxon>Eukaryota</taxon>
        <taxon>Sar</taxon>
        <taxon>Alveolata</taxon>
        <taxon>Colpodellida</taxon>
        <taxon>Vitrellaceae</taxon>
        <taxon>Vitrella</taxon>
    </lineage>
</organism>
<feature type="coiled-coil region" evidence="1">
    <location>
        <begin position="269"/>
        <end position="303"/>
    </location>
</feature>
<feature type="compositionally biased region" description="Basic and acidic residues" evidence="2">
    <location>
        <begin position="43"/>
        <end position="55"/>
    </location>
</feature>
<feature type="compositionally biased region" description="Basic residues" evidence="2">
    <location>
        <begin position="116"/>
        <end position="125"/>
    </location>
</feature>
<accession>A0A0G4FYI8</accession>
<evidence type="ECO:0000313" key="3">
    <source>
        <dbReference type="EMBL" id="CEM20091.1"/>
    </source>
</evidence>
<dbReference type="Gene3D" id="1.20.5.4090">
    <property type="match status" value="1"/>
</dbReference>
<protein>
    <submittedName>
        <fullName evidence="3">Uncharacterized protein</fullName>
    </submittedName>
</protein>
<feature type="region of interest" description="Disordered" evidence="2">
    <location>
        <begin position="1"/>
        <end position="93"/>
    </location>
</feature>
<feature type="region of interest" description="Disordered" evidence="2">
    <location>
        <begin position="313"/>
        <end position="332"/>
    </location>
</feature>
<gene>
    <name evidence="3" type="ORF">Vbra_6066</name>
</gene>
<keyword evidence="4" id="KW-1185">Reference proteome</keyword>
<evidence type="ECO:0000256" key="2">
    <source>
        <dbReference type="SAM" id="MobiDB-lite"/>
    </source>
</evidence>
<name>A0A0G4FYI8_VITBC</name>
<feature type="compositionally biased region" description="Basic residues" evidence="2">
    <location>
        <begin position="30"/>
        <end position="42"/>
    </location>
</feature>
<feature type="compositionally biased region" description="Low complexity" evidence="2">
    <location>
        <begin position="473"/>
        <end position="484"/>
    </location>
</feature>
<feature type="coiled-coil region" evidence="1">
    <location>
        <begin position="359"/>
        <end position="386"/>
    </location>
</feature>
<reference evidence="3 4" key="1">
    <citation type="submission" date="2014-11" db="EMBL/GenBank/DDBJ databases">
        <authorList>
            <person name="Zhu J."/>
            <person name="Qi W."/>
            <person name="Song R."/>
        </authorList>
    </citation>
    <scope>NUCLEOTIDE SEQUENCE [LARGE SCALE GENOMIC DNA]</scope>
</reference>
<feature type="coiled-coil region" evidence="1">
    <location>
        <begin position="160"/>
        <end position="208"/>
    </location>
</feature>
<dbReference type="PhylomeDB" id="A0A0G4FYI8"/>
<proteinExistence type="predicted"/>